<gene>
    <name evidence="2" type="ORF">BO83DRAFT_88744</name>
</gene>
<dbReference type="GeneID" id="37059649"/>
<feature type="transmembrane region" description="Helical" evidence="1">
    <location>
        <begin position="114"/>
        <end position="131"/>
    </location>
</feature>
<protein>
    <submittedName>
        <fullName evidence="2">Uncharacterized protein</fullName>
    </submittedName>
</protein>
<dbReference type="AlphaFoldDB" id="A0A317V5Q9"/>
<keyword evidence="1" id="KW-0472">Membrane</keyword>
<keyword evidence="1" id="KW-1133">Transmembrane helix</keyword>
<comment type="caution">
    <text evidence="2">The sequence shown here is derived from an EMBL/GenBank/DDBJ whole genome shotgun (WGS) entry which is preliminary data.</text>
</comment>
<reference evidence="2" key="1">
    <citation type="submission" date="2016-12" db="EMBL/GenBank/DDBJ databases">
        <title>The genomes of Aspergillus section Nigri reveals drivers in fungal speciation.</title>
        <authorList>
            <consortium name="DOE Joint Genome Institute"/>
            <person name="Vesth T.C."/>
            <person name="Nybo J."/>
            <person name="Theobald S."/>
            <person name="Brandl J."/>
            <person name="Frisvad J.C."/>
            <person name="Nielsen K.F."/>
            <person name="Lyhne E.K."/>
            <person name="Kogle M.E."/>
            <person name="Kuo A."/>
            <person name="Riley R."/>
            <person name="Clum A."/>
            <person name="Nolan M."/>
            <person name="Lipzen A."/>
            <person name="Salamov A."/>
            <person name="Henrissat B."/>
            <person name="Wiebenga A."/>
            <person name="De vries R.P."/>
            <person name="Grigoriev I.V."/>
            <person name="Mortensen U.H."/>
            <person name="Andersen M.R."/>
            <person name="Baker S.E."/>
        </authorList>
    </citation>
    <scope>NUCLEOTIDE SEQUENCE</scope>
    <source>
        <strain evidence="2">CBS 122712</strain>
    </source>
</reference>
<keyword evidence="1" id="KW-0812">Transmembrane</keyword>
<keyword evidence="3" id="KW-1185">Reference proteome</keyword>
<sequence>MQGPKKVRGNKDLLTASNPQIRRSRRFLEGFDWGPWSQLAAFHCPDDSSWFLPLRNFGVRVRDQRIFLGLTWHIGCRQQGTLNWDLSRGHGHREDGESRCYVIIGSPIGKSGKVIVLVGLSLLLILASGAICQ</sequence>
<name>A0A317V5Q9_ASPEC</name>
<dbReference type="Proteomes" id="UP000246171">
    <property type="component" value="Unassembled WGS sequence"/>
</dbReference>
<evidence type="ECO:0000313" key="2">
    <source>
        <dbReference type="EMBL" id="PWY68247.1"/>
    </source>
</evidence>
<organism evidence="2 3">
    <name type="scientific">Aspergillus eucalypticola (strain CBS 122712 / IBT 29274)</name>
    <dbReference type="NCBI Taxonomy" id="1448314"/>
    <lineage>
        <taxon>Eukaryota</taxon>
        <taxon>Fungi</taxon>
        <taxon>Dikarya</taxon>
        <taxon>Ascomycota</taxon>
        <taxon>Pezizomycotina</taxon>
        <taxon>Eurotiomycetes</taxon>
        <taxon>Eurotiomycetidae</taxon>
        <taxon>Eurotiales</taxon>
        <taxon>Aspergillaceae</taxon>
        <taxon>Aspergillus</taxon>
        <taxon>Aspergillus subgen. Circumdati</taxon>
    </lineage>
</organism>
<dbReference type="EMBL" id="MSFU01000020">
    <property type="protein sequence ID" value="PWY68247.1"/>
    <property type="molecule type" value="Genomic_DNA"/>
</dbReference>
<accession>A0A317V5Q9</accession>
<dbReference type="VEuPathDB" id="FungiDB:BO83DRAFT_88744"/>
<dbReference type="RefSeq" id="XP_025385927.1">
    <property type="nucleotide sequence ID" value="XM_025537687.1"/>
</dbReference>
<evidence type="ECO:0000313" key="3">
    <source>
        <dbReference type="Proteomes" id="UP000246171"/>
    </source>
</evidence>
<evidence type="ECO:0000256" key="1">
    <source>
        <dbReference type="SAM" id="Phobius"/>
    </source>
</evidence>
<proteinExistence type="predicted"/>